<dbReference type="Proteomes" id="UP001172155">
    <property type="component" value="Unassembled WGS sequence"/>
</dbReference>
<dbReference type="EMBL" id="JAUKUD010000006">
    <property type="protein sequence ID" value="KAK0740463.1"/>
    <property type="molecule type" value="Genomic_DNA"/>
</dbReference>
<evidence type="ECO:0000256" key="1">
    <source>
        <dbReference type="SAM" id="MobiDB-lite"/>
    </source>
</evidence>
<proteinExistence type="predicted"/>
<gene>
    <name evidence="2" type="ORF">B0T18DRAFT_418020</name>
</gene>
<feature type="region of interest" description="Disordered" evidence="1">
    <location>
        <begin position="177"/>
        <end position="196"/>
    </location>
</feature>
<accession>A0AA40EJF9</accession>
<reference evidence="2" key="1">
    <citation type="submission" date="2023-06" db="EMBL/GenBank/DDBJ databases">
        <title>Genome-scale phylogeny and comparative genomics of the fungal order Sordariales.</title>
        <authorList>
            <consortium name="Lawrence Berkeley National Laboratory"/>
            <person name="Hensen N."/>
            <person name="Bonometti L."/>
            <person name="Westerberg I."/>
            <person name="Brannstrom I.O."/>
            <person name="Guillou S."/>
            <person name="Cros-Aarteil S."/>
            <person name="Calhoun S."/>
            <person name="Haridas S."/>
            <person name="Kuo A."/>
            <person name="Mondo S."/>
            <person name="Pangilinan J."/>
            <person name="Riley R."/>
            <person name="LaButti K."/>
            <person name="Andreopoulos B."/>
            <person name="Lipzen A."/>
            <person name="Chen C."/>
            <person name="Yanf M."/>
            <person name="Daum C."/>
            <person name="Ng V."/>
            <person name="Clum A."/>
            <person name="Steindorff A."/>
            <person name="Ohm R."/>
            <person name="Martin F."/>
            <person name="Silar P."/>
            <person name="Natvig D."/>
            <person name="Lalanne C."/>
            <person name="Gautier V."/>
            <person name="Ament-velasquez S.L."/>
            <person name="Kruys A."/>
            <person name="Hutchinson M.I."/>
            <person name="Powell A.J."/>
            <person name="Barry K."/>
            <person name="Miller A.N."/>
            <person name="Grigoriev I.V."/>
            <person name="Debuchy R."/>
            <person name="Gladieux P."/>
            <person name="Thoren M.H."/>
            <person name="Johannesson H."/>
        </authorList>
    </citation>
    <scope>NUCLEOTIDE SEQUENCE</scope>
    <source>
        <strain evidence="2">SMH3187-1</strain>
    </source>
</reference>
<protein>
    <submittedName>
        <fullName evidence="2">Uncharacterized protein</fullName>
    </submittedName>
</protein>
<sequence length="487" mass="53443">MSTRTTSRLPTHPKDSNQNPIVSYDPASPIQPGLLVEDILRTRYCIPGSIFLVEAIEPCVAVDNRYRTVQVILGDGKLGIQALLRSEIHCFIDSGHIFEGCYVRVDKFELRSVDIKSGTDDAEDDGAGNPAAARPGKPSKRQTSKMAYLLVSDMVTVGWSRTYLDILGVQHPPNTQPTWSLAGRDGGFGLGGRDGSTKPTIVQLAAMDPKPALNAMRLRESPPLSLEPSTSIPASPPPIKHAHPSKPPESGNNSDYISDSDSSFESFKVPAEPRAIERPTDPLSPQRQPAIIRQHAMQRANNTKPPGIPSAPAAPPASALAPVNLKAKPTKIPWKVTDLRQGPFMLRPLVQVNTVKMLQNFMMNVLAVVVSVDDVGLHLGSMRRTARLTDPSTTKEVLLAVYLDPEAFMPRAGSIIMMTGVKNHTEDGGSLRKWPSDRLAEGRPWWTDDPGSLGWCAEEVEKIRQWWEEEGRREARGGRRGLFSEER</sequence>
<name>A0AA40EJF9_9PEZI</name>
<keyword evidence="3" id="KW-1185">Reference proteome</keyword>
<feature type="compositionally biased region" description="Low complexity" evidence="1">
    <location>
        <begin position="250"/>
        <end position="264"/>
    </location>
</feature>
<dbReference type="AlphaFoldDB" id="A0AA40EJF9"/>
<feature type="region of interest" description="Disordered" evidence="1">
    <location>
        <begin position="222"/>
        <end position="264"/>
    </location>
</feature>
<feature type="compositionally biased region" description="Low complexity" evidence="1">
    <location>
        <begin position="222"/>
        <end position="233"/>
    </location>
</feature>
<feature type="region of interest" description="Disordered" evidence="1">
    <location>
        <begin position="117"/>
        <end position="140"/>
    </location>
</feature>
<feature type="region of interest" description="Disordered" evidence="1">
    <location>
        <begin position="1"/>
        <end position="23"/>
    </location>
</feature>
<evidence type="ECO:0000313" key="3">
    <source>
        <dbReference type="Proteomes" id="UP001172155"/>
    </source>
</evidence>
<comment type="caution">
    <text evidence="2">The sequence shown here is derived from an EMBL/GenBank/DDBJ whole genome shotgun (WGS) entry which is preliminary data.</text>
</comment>
<organism evidence="2 3">
    <name type="scientific">Schizothecium vesticola</name>
    <dbReference type="NCBI Taxonomy" id="314040"/>
    <lineage>
        <taxon>Eukaryota</taxon>
        <taxon>Fungi</taxon>
        <taxon>Dikarya</taxon>
        <taxon>Ascomycota</taxon>
        <taxon>Pezizomycotina</taxon>
        <taxon>Sordariomycetes</taxon>
        <taxon>Sordariomycetidae</taxon>
        <taxon>Sordariales</taxon>
        <taxon>Schizotheciaceae</taxon>
        <taxon>Schizothecium</taxon>
    </lineage>
</organism>
<evidence type="ECO:0000313" key="2">
    <source>
        <dbReference type="EMBL" id="KAK0740463.1"/>
    </source>
</evidence>
<feature type="compositionally biased region" description="Gly residues" evidence="1">
    <location>
        <begin position="184"/>
        <end position="194"/>
    </location>
</feature>